<dbReference type="Proteomes" id="UP000481616">
    <property type="component" value="Unassembled WGS sequence"/>
</dbReference>
<dbReference type="RefSeq" id="WP_130054174.1">
    <property type="nucleotide sequence ID" value="NZ_JAFBJC010000007.1"/>
</dbReference>
<evidence type="ECO:0000313" key="4">
    <source>
        <dbReference type="Proteomes" id="UP000481616"/>
    </source>
</evidence>
<evidence type="ECO:0000313" key="3">
    <source>
        <dbReference type="Proteomes" id="UP000441162"/>
    </source>
</evidence>
<evidence type="ECO:0000313" key="2">
    <source>
        <dbReference type="EMBL" id="KAA5404141.1"/>
    </source>
</evidence>
<organism evidence="1 4">
    <name type="scientific">Phocaeicola dorei</name>
    <dbReference type="NCBI Taxonomy" id="357276"/>
    <lineage>
        <taxon>Bacteria</taxon>
        <taxon>Pseudomonadati</taxon>
        <taxon>Bacteroidota</taxon>
        <taxon>Bacteroidia</taxon>
        <taxon>Bacteroidales</taxon>
        <taxon>Bacteroidaceae</taxon>
        <taxon>Phocaeicola</taxon>
    </lineage>
</organism>
<comment type="caution">
    <text evidence="1">The sequence shown here is derived from an EMBL/GenBank/DDBJ whole genome shotgun (WGS) entry which is preliminary data.</text>
</comment>
<protein>
    <submittedName>
        <fullName evidence="1">DUF4062 domain-containing protein</fullName>
    </submittedName>
</protein>
<dbReference type="Proteomes" id="UP000441162">
    <property type="component" value="Unassembled WGS sequence"/>
</dbReference>
<reference evidence="3 4" key="1">
    <citation type="journal article" date="2019" name="Nat. Med.">
        <title>A library of human gut bacterial isolates paired with longitudinal multiomics data enables mechanistic microbiome research.</title>
        <authorList>
            <person name="Poyet M."/>
            <person name="Groussin M."/>
            <person name="Gibbons S.M."/>
            <person name="Avila-Pacheco J."/>
            <person name="Jiang X."/>
            <person name="Kearney S.M."/>
            <person name="Perrotta A.R."/>
            <person name="Berdy B."/>
            <person name="Zhao S."/>
            <person name="Lieberman T.D."/>
            <person name="Swanson P.K."/>
            <person name="Smith M."/>
            <person name="Roesemann S."/>
            <person name="Alexander J.E."/>
            <person name="Rich S.A."/>
            <person name="Livny J."/>
            <person name="Vlamakis H."/>
            <person name="Clish C."/>
            <person name="Bullock K."/>
            <person name="Deik A."/>
            <person name="Scott J."/>
            <person name="Pierce K.A."/>
            <person name="Xavier R.J."/>
            <person name="Alm E.J."/>
        </authorList>
    </citation>
    <scope>NUCLEOTIDE SEQUENCE [LARGE SCALE GENOMIC DNA]</scope>
    <source>
        <strain evidence="1 4">BIOML-A1</strain>
        <strain evidence="2 3">BIOML-A4</strain>
    </source>
</reference>
<proteinExistence type="predicted"/>
<dbReference type="AlphaFoldDB" id="A0A4Q5HP87"/>
<dbReference type="EMBL" id="VVZA01000011">
    <property type="protein sequence ID" value="KAA5404141.1"/>
    <property type="molecule type" value="Genomic_DNA"/>
</dbReference>
<accession>A0A4Q5HP87</accession>
<evidence type="ECO:0000313" key="1">
    <source>
        <dbReference type="EMBL" id="KAA5396779.1"/>
    </source>
</evidence>
<gene>
    <name evidence="2" type="ORF">F2Y51_13905</name>
    <name evidence="1" type="ORF">F2Y58_14840</name>
</gene>
<sequence>MFVARVYKIMIGAPSDIKEEVQIAKEVVHEWNYINTESHHKVLLPLHWSISCYPSSGKHPQKLINEQIVNKSDLLICIFGSKLGSPTDTNISGSVEEINEHLNAGKEVMIFFRKKLNISSTNDLQQATKLLEFKESIKGEVLFEEYNDEKEFKPLLEKKLQLFLNNKWLNPDYIPNEIIGQDVEISLNKKEITIPYKSTENIEVKGVELDRCDIKVEDIFYAYASTNNGEIEIEGRKVGTTKLIVSYGEKKSECAITIIPMSNFCGTPILYFNSNYLDIKNKCKNIIKEDNNLLICKENDIFHHYLFKDNHLVLVVSYIDTHSDTSSNFLKAYNSMNERYRFMTNTGDNIYWYQQHEKQFYIVSMQDKKSKNWYFFYSPSQDLIRKNIENIKD</sequence>
<dbReference type="EMBL" id="VVYY01000012">
    <property type="protein sequence ID" value="KAA5396779.1"/>
    <property type="molecule type" value="Genomic_DNA"/>
</dbReference>
<name>A0A4Q5HP87_9BACT</name>